<reference evidence="2 3" key="1">
    <citation type="submission" date="2017-06" db="EMBL/GenBank/DDBJ databases">
        <title>Comparative genomic analysis of Ambrosia Fusariam Clade fungi.</title>
        <authorList>
            <person name="Stajich J.E."/>
            <person name="Carrillo J."/>
            <person name="Kijimoto T."/>
            <person name="Eskalen A."/>
            <person name="O'Donnell K."/>
            <person name="Kasson M."/>
        </authorList>
    </citation>
    <scope>NUCLEOTIDE SEQUENCE [LARGE SCALE GENOMIC DNA]</scope>
    <source>
        <strain evidence="2 3">NRRL62579</strain>
    </source>
</reference>
<gene>
    <name evidence="2" type="ORF">CEP52_014852</name>
</gene>
<organism evidence="2 3">
    <name type="scientific">Fusarium oligoseptatum</name>
    <dbReference type="NCBI Taxonomy" id="2604345"/>
    <lineage>
        <taxon>Eukaryota</taxon>
        <taxon>Fungi</taxon>
        <taxon>Dikarya</taxon>
        <taxon>Ascomycota</taxon>
        <taxon>Pezizomycotina</taxon>
        <taxon>Sordariomycetes</taxon>
        <taxon>Hypocreomycetidae</taxon>
        <taxon>Hypocreales</taxon>
        <taxon>Nectriaceae</taxon>
        <taxon>Fusarium</taxon>
        <taxon>Fusarium solani species complex</taxon>
    </lineage>
</organism>
<dbReference type="EMBL" id="NKCK01000242">
    <property type="protein sequence ID" value="RSL89652.1"/>
    <property type="molecule type" value="Genomic_DNA"/>
</dbReference>
<feature type="region of interest" description="Disordered" evidence="1">
    <location>
        <begin position="120"/>
        <end position="168"/>
    </location>
</feature>
<sequence length="168" mass="18940">MDQLGHNGPFMGFDDQSMDLFGMVPGSEQTADNQAQTPMAGIDQSKVLLKLVVEYQIKLNQQFVDLQKKFEQKMDEQGEKLGQMIHQQTEKLEEQVTTLLGGSQMMLERLNDCIGILETPMDEPTYTDSEYSDPDSLDGPHTYADSMSSQDSDSDSDAFRPLPELRYC</sequence>
<keyword evidence="3" id="KW-1185">Reference proteome</keyword>
<dbReference type="Proteomes" id="UP000287144">
    <property type="component" value="Unassembled WGS sequence"/>
</dbReference>
<comment type="caution">
    <text evidence="2">The sequence shown here is derived from an EMBL/GenBank/DDBJ whole genome shotgun (WGS) entry which is preliminary data.</text>
</comment>
<proteinExistence type="predicted"/>
<protein>
    <submittedName>
        <fullName evidence="2">Uncharacterized protein</fullName>
    </submittedName>
</protein>
<name>A0A428SIN8_9HYPO</name>
<accession>A0A428SIN8</accession>
<evidence type="ECO:0000256" key="1">
    <source>
        <dbReference type="SAM" id="MobiDB-lite"/>
    </source>
</evidence>
<evidence type="ECO:0000313" key="3">
    <source>
        <dbReference type="Proteomes" id="UP000287144"/>
    </source>
</evidence>
<dbReference type="AlphaFoldDB" id="A0A428SIN8"/>
<evidence type="ECO:0000313" key="2">
    <source>
        <dbReference type="EMBL" id="RSL89652.1"/>
    </source>
</evidence>